<keyword evidence="2" id="KW-0479">Metal-binding</keyword>
<keyword evidence="1" id="KW-0004">4Fe-4S</keyword>
<keyword evidence="3" id="KW-0408">Iron</keyword>
<dbReference type="InterPro" id="IPR050572">
    <property type="entry name" value="Fe-S_Ferredoxin"/>
</dbReference>
<evidence type="ECO:0000256" key="4">
    <source>
        <dbReference type="ARBA" id="ARBA00023014"/>
    </source>
</evidence>
<feature type="domain" description="4Fe-4S ferredoxin-type" evidence="5">
    <location>
        <begin position="120"/>
        <end position="148"/>
    </location>
</feature>
<accession>A0AAW6FR10</accession>
<name>A0AAW6FR10_9FIRM</name>
<dbReference type="GO" id="GO:0046872">
    <property type="term" value="F:metal ion binding"/>
    <property type="evidence" value="ECO:0007669"/>
    <property type="project" value="UniProtKB-KW"/>
</dbReference>
<dbReference type="SUPFAM" id="SSF54862">
    <property type="entry name" value="4Fe-4S ferredoxins"/>
    <property type="match status" value="1"/>
</dbReference>
<dbReference type="PANTHER" id="PTHR43687:SF1">
    <property type="entry name" value="FERREDOXIN III"/>
    <property type="match status" value="1"/>
</dbReference>
<feature type="domain" description="4Fe-4S ferredoxin-type" evidence="5">
    <location>
        <begin position="70"/>
        <end position="99"/>
    </location>
</feature>
<evidence type="ECO:0000259" key="5">
    <source>
        <dbReference type="PROSITE" id="PS51379"/>
    </source>
</evidence>
<protein>
    <submittedName>
        <fullName evidence="6">4Fe-4S dicluster domain-containing protein</fullName>
    </submittedName>
</protein>
<dbReference type="PROSITE" id="PS00198">
    <property type="entry name" value="4FE4S_FER_1"/>
    <property type="match status" value="3"/>
</dbReference>
<dbReference type="PANTHER" id="PTHR43687">
    <property type="entry name" value="ADENYLYLSULFATE REDUCTASE, BETA SUBUNIT"/>
    <property type="match status" value="1"/>
</dbReference>
<feature type="domain" description="4Fe-4S ferredoxin-type" evidence="5">
    <location>
        <begin position="150"/>
        <end position="179"/>
    </location>
</feature>
<dbReference type="Pfam" id="PF14697">
    <property type="entry name" value="Fer4_21"/>
    <property type="match status" value="1"/>
</dbReference>
<dbReference type="RefSeq" id="WP_022355712.1">
    <property type="nucleotide sequence ID" value="NZ_JADMUL010000015.1"/>
</dbReference>
<gene>
    <name evidence="6" type="ORF">POG00_05710</name>
</gene>
<dbReference type="Gene3D" id="3.30.70.20">
    <property type="match status" value="1"/>
</dbReference>
<comment type="caution">
    <text evidence="6">The sequence shown here is derived from an EMBL/GenBank/DDBJ whole genome shotgun (WGS) entry which is preliminary data.</text>
</comment>
<proteinExistence type="predicted"/>
<sequence>MKPTKMFVFTRQIMENLVSKPVTEEYPFKQSNYAERMRGHIEIDIEQCISCTLCAQNCPPGAIQVDRQKGTWSIDRFDCVQCGNCINVCPKKCLHMKKGYTMPDTQKNTEIYVRPVKKQQFPQAKEDCVYCGLCAKKCPKQAIKVDRTQKLWQLDKNACVGCTLCMKTCPKHCIEMIEE</sequence>
<feature type="domain" description="4Fe-4S ferredoxin-type" evidence="5">
    <location>
        <begin position="39"/>
        <end position="68"/>
    </location>
</feature>
<keyword evidence="4" id="KW-0411">Iron-sulfur</keyword>
<evidence type="ECO:0000313" key="6">
    <source>
        <dbReference type="EMBL" id="MDC0828206.1"/>
    </source>
</evidence>
<dbReference type="CDD" id="cd10549">
    <property type="entry name" value="MtMvhB_like"/>
    <property type="match status" value="1"/>
</dbReference>
<evidence type="ECO:0000256" key="3">
    <source>
        <dbReference type="ARBA" id="ARBA00023004"/>
    </source>
</evidence>
<dbReference type="Pfam" id="PF12838">
    <property type="entry name" value="Fer4_7"/>
    <property type="match status" value="1"/>
</dbReference>
<organism evidence="6 7">
    <name type="scientific">Faecalitalea cylindroides</name>
    <dbReference type="NCBI Taxonomy" id="39483"/>
    <lineage>
        <taxon>Bacteria</taxon>
        <taxon>Bacillati</taxon>
        <taxon>Bacillota</taxon>
        <taxon>Erysipelotrichia</taxon>
        <taxon>Erysipelotrichales</taxon>
        <taxon>Erysipelotrichaceae</taxon>
        <taxon>Faecalitalea</taxon>
    </lineage>
</organism>
<dbReference type="InterPro" id="IPR017900">
    <property type="entry name" value="4Fe4S_Fe_S_CS"/>
</dbReference>
<dbReference type="GO" id="GO:0051539">
    <property type="term" value="F:4 iron, 4 sulfur cluster binding"/>
    <property type="evidence" value="ECO:0007669"/>
    <property type="project" value="UniProtKB-KW"/>
</dbReference>
<dbReference type="AlphaFoldDB" id="A0AAW6FR10"/>
<dbReference type="PROSITE" id="PS51379">
    <property type="entry name" value="4FE4S_FER_2"/>
    <property type="match status" value="4"/>
</dbReference>
<dbReference type="Gene3D" id="3.30.70.3270">
    <property type="match status" value="1"/>
</dbReference>
<dbReference type="InterPro" id="IPR017896">
    <property type="entry name" value="4Fe4S_Fe-S-bd"/>
</dbReference>
<reference evidence="6" key="1">
    <citation type="submission" date="2023-01" db="EMBL/GenBank/DDBJ databases">
        <title>Human gut microbiome strain richness.</title>
        <authorList>
            <person name="Chen-Liaw A."/>
        </authorList>
    </citation>
    <scope>NUCLEOTIDE SEQUENCE</scope>
    <source>
        <strain evidence="6">D55st1_G4_D55t1_190419</strain>
    </source>
</reference>
<dbReference type="Proteomes" id="UP001220658">
    <property type="component" value="Unassembled WGS sequence"/>
</dbReference>
<evidence type="ECO:0000313" key="7">
    <source>
        <dbReference type="Proteomes" id="UP001220658"/>
    </source>
</evidence>
<evidence type="ECO:0000256" key="2">
    <source>
        <dbReference type="ARBA" id="ARBA00022723"/>
    </source>
</evidence>
<dbReference type="EMBL" id="JAQNCK010000012">
    <property type="protein sequence ID" value="MDC0828206.1"/>
    <property type="molecule type" value="Genomic_DNA"/>
</dbReference>
<evidence type="ECO:0000256" key="1">
    <source>
        <dbReference type="ARBA" id="ARBA00022485"/>
    </source>
</evidence>